<evidence type="ECO:0000256" key="3">
    <source>
        <dbReference type="ARBA" id="ARBA00022964"/>
    </source>
</evidence>
<gene>
    <name evidence="7" type="ordered locus">FraEuI1c_3477</name>
</gene>
<evidence type="ECO:0000313" key="8">
    <source>
        <dbReference type="Proteomes" id="UP000002484"/>
    </source>
</evidence>
<dbReference type="EMBL" id="CP002299">
    <property type="protein sequence ID" value="ADP81486.1"/>
    <property type="molecule type" value="Genomic_DNA"/>
</dbReference>
<dbReference type="KEGG" id="fri:FraEuI1c_3477"/>
<dbReference type="eggNOG" id="COG2175">
    <property type="taxonomic scope" value="Bacteria"/>
</dbReference>
<reference evidence="7 8" key="1">
    <citation type="submission" date="2010-10" db="EMBL/GenBank/DDBJ databases">
        <title>Complete sequence of Frankia sp. EuI1c.</title>
        <authorList>
            <consortium name="US DOE Joint Genome Institute"/>
            <person name="Lucas S."/>
            <person name="Copeland A."/>
            <person name="Lapidus A."/>
            <person name="Cheng J.-F."/>
            <person name="Bruce D."/>
            <person name="Goodwin L."/>
            <person name="Pitluck S."/>
            <person name="Chertkov O."/>
            <person name="Detter J.C."/>
            <person name="Han C."/>
            <person name="Tapia R."/>
            <person name="Land M."/>
            <person name="Hauser L."/>
            <person name="Jeffries C."/>
            <person name="Kyrpides N."/>
            <person name="Ivanova N."/>
            <person name="Mikhailova N."/>
            <person name="Beauchemin N."/>
            <person name="Sen A."/>
            <person name="Sur S.A."/>
            <person name="Gtari M."/>
            <person name="Wall L."/>
            <person name="Tisa L."/>
            <person name="Woyke T."/>
        </authorList>
    </citation>
    <scope>NUCLEOTIDE SEQUENCE [LARGE SCALE GENOMIC DNA]</scope>
    <source>
        <strain evidence="8">DSM 45817 / CECT 9037 / EuI1c</strain>
    </source>
</reference>
<dbReference type="GO" id="GO:0005737">
    <property type="term" value="C:cytoplasm"/>
    <property type="evidence" value="ECO:0007669"/>
    <property type="project" value="TreeGrafter"/>
</dbReference>
<comment type="similarity">
    <text evidence="1">Belongs to the TfdA dioxygenase family.</text>
</comment>
<feature type="domain" description="TauD/TfdA-like" evidence="6">
    <location>
        <begin position="31"/>
        <end position="289"/>
    </location>
</feature>
<keyword evidence="8" id="KW-1185">Reference proteome</keyword>
<dbReference type="RefSeq" id="WP_013424604.1">
    <property type="nucleotide sequence ID" value="NC_014666.1"/>
</dbReference>
<evidence type="ECO:0000256" key="2">
    <source>
        <dbReference type="ARBA" id="ARBA00022723"/>
    </source>
</evidence>
<keyword evidence="2" id="KW-0479">Metal-binding</keyword>
<dbReference type="SUPFAM" id="SSF51197">
    <property type="entry name" value="Clavaminate synthase-like"/>
    <property type="match status" value="1"/>
</dbReference>
<dbReference type="Proteomes" id="UP000002484">
    <property type="component" value="Chromosome"/>
</dbReference>
<accession>E3IZ59</accession>
<evidence type="ECO:0000313" key="7">
    <source>
        <dbReference type="EMBL" id="ADP81486.1"/>
    </source>
</evidence>
<dbReference type="Gene3D" id="3.60.130.10">
    <property type="entry name" value="Clavaminate synthase-like"/>
    <property type="match status" value="1"/>
</dbReference>
<evidence type="ECO:0000256" key="1">
    <source>
        <dbReference type="ARBA" id="ARBA00005896"/>
    </source>
</evidence>
<evidence type="ECO:0000256" key="5">
    <source>
        <dbReference type="ARBA" id="ARBA00023004"/>
    </source>
</evidence>
<protein>
    <submittedName>
        <fullName evidence="7">Taurine catabolism dioxygenase TauD/TfdA</fullName>
    </submittedName>
</protein>
<dbReference type="STRING" id="298654.FraEuI1c_3477"/>
<dbReference type="HOGENOM" id="CLU_036005_2_1_11"/>
<dbReference type="GO" id="GO:0016706">
    <property type="term" value="F:2-oxoglutarate-dependent dioxygenase activity"/>
    <property type="evidence" value="ECO:0007669"/>
    <property type="project" value="TreeGrafter"/>
</dbReference>
<keyword evidence="4" id="KW-0560">Oxidoreductase</keyword>
<sequence>MLNQIHSPGKLVRVPVGRTPVSALGVAPSWKPLSDRFGVEVRGLNLANVTDEDSSSLRGLLLRHGVVAVPDQILDPDQHIALAARFGRVTPSSAVIPGLNRAYPQIKVIDSRRWDGGLDAWHSVMQYMPEPAAVLVLYLRVAPPGGTTLRWLSRESAYDALDPDLKARLRGVRGVHHAPALDEYLRAFGPGRWNGRTITRVDPVEHPVVRVHPETGRLGLFIDPWSTQALVGVPAAQGRRLLERLVDHLTSPEHEASYPAEPGTVVLVDMRSTLMRATDAPGPRILHRVGVYDVRPAEPVDDRW</sequence>
<dbReference type="InParanoid" id="E3IZ59"/>
<proteinExistence type="inferred from homology"/>
<dbReference type="AlphaFoldDB" id="E3IZ59"/>
<dbReference type="Pfam" id="PF02668">
    <property type="entry name" value="TauD"/>
    <property type="match status" value="1"/>
</dbReference>
<dbReference type="InterPro" id="IPR051323">
    <property type="entry name" value="AtsK-like"/>
</dbReference>
<name>E3IZ59_PSEI1</name>
<dbReference type="InterPro" id="IPR003819">
    <property type="entry name" value="TauD/TfdA-like"/>
</dbReference>
<dbReference type="PANTHER" id="PTHR30468:SF1">
    <property type="entry name" value="ALPHA-KETOGLUTARATE-DEPENDENT SULFONATE DIOXYGENASE"/>
    <property type="match status" value="1"/>
</dbReference>
<dbReference type="PANTHER" id="PTHR30468">
    <property type="entry name" value="ALPHA-KETOGLUTARATE-DEPENDENT SULFONATE DIOXYGENASE"/>
    <property type="match status" value="1"/>
</dbReference>
<dbReference type="InterPro" id="IPR042098">
    <property type="entry name" value="TauD-like_sf"/>
</dbReference>
<keyword evidence="3 7" id="KW-0223">Dioxygenase</keyword>
<evidence type="ECO:0000259" key="6">
    <source>
        <dbReference type="Pfam" id="PF02668"/>
    </source>
</evidence>
<keyword evidence="5" id="KW-0408">Iron</keyword>
<organism evidence="7 8">
    <name type="scientific">Pseudofrankia inefficax (strain DSM 45817 / CECT 9037 / DDB 130130 / EuI1c)</name>
    <name type="common">Frankia inefficax</name>
    <dbReference type="NCBI Taxonomy" id="298654"/>
    <lineage>
        <taxon>Bacteria</taxon>
        <taxon>Bacillati</taxon>
        <taxon>Actinomycetota</taxon>
        <taxon>Actinomycetes</taxon>
        <taxon>Frankiales</taxon>
        <taxon>Frankiaceae</taxon>
        <taxon>Pseudofrankia</taxon>
    </lineage>
</organism>
<dbReference type="OrthoDB" id="18367at1854"/>
<evidence type="ECO:0000256" key="4">
    <source>
        <dbReference type="ARBA" id="ARBA00023002"/>
    </source>
</evidence>
<dbReference type="GO" id="GO:0046872">
    <property type="term" value="F:metal ion binding"/>
    <property type="evidence" value="ECO:0007669"/>
    <property type="project" value="UniProtKB-KW"/>
</dbReference>